<comment type="similarity">
    <text evidence="2">Belongs to the glycosyltransferase 41 family. O-GlcNAc transferase subfamily.</text>
</comment>
<accession>A0AA50H771</accession>
<dbReference type="Pfam" id="PF13844">
    <property type="entry name" value="Glyco_transf_41"/>
    <property type="match status" value="2"/>
</dbReference>
<name>A0AA50H771_9HYPH</name>
<keyword evidence="4" id="KW-0328">Glycosyltransferase</keyword>
<evidence type="ECO:0000313" key="9">
    <source>
        <dbReference type="EMBL" id="WLR96484.1"/>
    </source>
</evidence>
<evidence type="ECO:0000256" key="7">
    <source>
        <dbReference type="ARBA" id="ARBA00022803"/>
    </source>
</evidence>
<dbReference type="SUPFAM" id="SSF48452">
    <property type="entry name" value="TPR-like"/>
    <property type="match status" value="1"/>
</dbReference>
<feature type="domain" description="O-GlcNAc transferase C-terminal" evidence="8">
    <location>
        <begin position="253"/>
        <end position="403"/>
    </location>
</feature>
<dbReference type="EMBL" id="CP132302">
    <property type="protein sequence ID" value="WLR96484.1"/>
    <property type="molecule type" value="Genomic_DNA"/>
</dbReference>
<sequence length="683" mass="75353">MTANFPLDAVPGNPLLELMARARNQQLALADLFQSAENLSAAGHRPAAAEIYKLWIAFNDKNPLLHLAYFNYAVTLSSLGDTAGAMHALRAAIRIEPQFGQAYINLGRTLEDCGLIGPAVEQWQAYADATADVTPDRITHRLLSLQHIGRVLEGADRLEEAEAALWQAMELAPTRPEAAQHWISLRMRQCKWPVLQPSLYVTPKQFMEAMSAMSIACYADDPLFQMAKAYRYARTTVGRPADLAAFSPKPVRRKTGTGKRLRVGYLSSDLRQHAVGFALSEVLELHDKASVEIYAYYCGDPAPLDPTQARIQRAVDHWRDIAKLNDLDAARMIADDEIDVLIDVNGYTKHARTAIFAYRPAPAIVNFCGYPGTMASPYHQYMIADERIVPPENELYYTEKVLRIPCNQPVDRARLVNPRPTRAEAGLPDDAFVFASFNGMQKITAPCFARWMTILEATPGSVLWLLAGDDVANERLRSRAAESGIAPDRIIFAGKAQNPDHLARIGLADLFLDTFPYGAHSTAADAITQGLPVLTAAGKSFAARFCASIVAAAGIPELICDGPDEYVRTAIALAQDPARLSGIRRSLEEQRETCALRDTPALARRLEAIFWQIQGEAERGETPIPDLRNLDIYHEIGTQLAAAEIEFEDDASYRARYRAELAALDAYAPLQPDARLWPANAAT</sequence>
<dbReference type="InterPro" id="IPR011990">
    <property type="entry name" value="TPR-like_helical_dom_sf"/>
</dbReference>
<dbReference type="Pfam" id="PF13181">
    <property type="entry name" value="TPR_8"/>
    <property type="match status" value="1"/>
</dbReference>
<evidence type="ECO:0000256" key="3">
    <source>
        <dbReference type="ARBA" id="ARBA00011970"/>
    </source>
</evidence>
<evidence type="ECO:0000256" key="6">
    <source>
        <dbReference type="ARBA" id="ARBA00022737"/>
    </source>
</evidence>
<dbReference type="AlphaFoldDB" id="A0AA50H771"/>
<dbReference type="PANTHER" id="PTHR44998:SF1">
    <property type="entry name" value="UDP-N-ACETYLGLUCOSAMINE--PEPTIDE N-ACETYLGLUCOSAMINYLTRANSFERASE 110 KDA SUBUNIT"/>
    <property type="match status" value="1"/>
</dbReference>
<dbReference type="SUPFAM" id="SSF53756">
    <property type="entry name" value="UDP-Glycosyltransferase/glycogen phosphorylase"/>
    <property type="match status" value="1"/>
</dbReference>
<comment type="pathway">
    <text evidence="1">Protein modification; protein glycosylation.</text>
</comment>
<proteinExistence type="inferred from homology"/>
<dbReference type="EC" id="2.4.1.255" evidence="3"/>
<protein>
    <recommendedName>
        <fullName evidence="3">protein O-GlcNAc transferase</fullName>
        <ecNumber evidence="3">2.4.1.255</ecNumber>
    </recommendedName>
</protein>
<evidence type="ECO:0000256" key="5">
    <source>
        <dbReference type="ARBA" id="ARBA00022679"/>
    </source>
</evidence>
<evidence type="ECO:0000256" key="1">
    <source>
        <dbReference type="ARBA" id="ARBA00004922"/>
    </source>
</evidence>
<dbReference type="Proteomes" id="UP001234585">
    <property type="component" value="Chromosome"/>
</dbReference>
<dbReference type="Gene3D" id="3.40.50.11380">
    <property type="match status" value="1"/>
</dbReference>
<feature type="domain" description="O-GlcNAc transferase C-terminal" evidence="8">
    <location>
        <begin position="421"/>
        <end position="601"/>
    </location>
</feature>
<dbReference type="GO" id="GO:0097363">
    <property type="term" value="F:protein O-acetylglucosaminyltransferase activity"/>
    <property type="evidence" value="ECO:0007669"/>
    <property type="project" value="UniProtKB-EC"/>
</dbReference>
<organism evidence="9 10">
    <name type="scientific">Shinella sumterensis</name>
    <dbReference type="NCBI Taxonomy" id="1967501"/>
    <lineage>
        <taxon>Bacteria</taxon>
        <taxon>Pseudomonadati</taxon>
        <taxon>Pseudomonadota</taxon>
        <taxon>Alphaproteobacteria</taxon>
        <taxon>Hyphomicrobiales</taxon>
        <taxon>Rhizobiaceae</taxon>
        <taxon>Shinella</taxon>
    </lineage>
</organism>
<dbReference type="PANTHER" id="PTHR44998">
    <property type="match status" value="1"/>
</dbReference>
<dbReference type="RefSeq" id="WP_306036814.1">
    <property type="nucleotide sequence ID" value="NZ_CP132302.1"/>
</dbReference>
<keyword evidence="10" id="KW-1185">Reference proteome</keyword>
<keyword evidence="6" id="KW-0677">Repeat</keyword>
<keyword evidence="7" id="KW-0802">TPR repeat</keyword>
<dbReference type="SMART" id="SM00028">
    <property type="entry name" value="TPR"/>
    <property type="match status" value="2"/>
</dbReference>
<evidence type="ECO:0000256" key="2">
    <source>
        <dbReference type="ARBA" id="ARBA00005386"/>
    </source>
</evidence>
<keyword evidence="5 9" id="KW-0808">Transferase</keyword>
<dbReference type="InterPro" id="IPR029489">
    <property type="entry name" value="OGT/SEC/SPY_C"/>
</dbReference>
<dbReference type="InterPro" id="IPR019734">
    <property type="entry name" value="TPR_rpt"/>
</dbReference>
<evidence type="ECO:0000259" key="8">
    <source>
        <dbReference type="Pfam" id="PF13844"/>
    </source>
</evidence>
<evidence type="ECO:0000313" key="10">
    <source>
        <dbReference type="Proteomes" id="UP001234585"/>
    </source>
</evidence>
<evidence type="ECO:0000256" key="4">
    <source>
        <dbReference type="ARBA" id="ARBA00022676"/>
    </source>
</evidence>
<dbReference type="Gene3D" id="1.25.40.10">
    <property type="entry name" value="Tetratricopeptide repeat domain"/>
    <property type="match status" value="2"/>
</dbReference>
<gene>
    <name evidence="9" type="ORF">Q9313_12255</name>
</gene>
<reference evidence="9 10" key="1">
    <citation type="submission" date="2023-08" db="EMBL/GenBank/DDBJ databases">
        <title>Pathogen: clinical or host-associated sample.</title>
        <authorList>
            <person name="Hergert J."/>
            <person name="Casey R."/>
            <person name="Wagner J."/>
            <person name="Young E.L."/>
            <person name="Oakeson K.F."/>
        </authorList>
    </citation>
    <scope>NUCLEOTIDE SEQUENCE [LARGE SCALE GENOMIC DNA]</scope>
    <source>
        <strain evidence="9 10">1760953</strain>
    </source>
</reference>
<dbReference type="Gene3D" id="3.40.50.2000">
    <property type="entry name" value="Glycogen Phosphorylase B"/>
    <property type="match status" value="1"/>
</dbReference>